<evidence type="ECO:0000256" key="3">
    <source>
        <dbReference type="PIRSR" id="PIRSR637359-2"/>
    </source>
</evidence>
<dbReference type="PANTHER" id="PTHR10605:SF56">
    <property type="entry name" value="BIFUNCTIONAL HEPARAN SULFATE N-DEACETYLASE_N-SULFOTRANSFERASE"/>
    <property type="match status" value="1"/>
</dbReference>
<feature type="binding site" evidence="3">
    <location>
        <position position="169"/>
    </location>
    <ligand>
        <name>3'-phosphoadenylyl sulfate</name>
        <dbReference type="ChEBI" id="CHEBI:58339"/>
    </ligand>
</feature>
<keyword evidence="1" id="KW-0808">Transferase</keyword>
<name>A0AAD5DUK4_9CHLO</name>
<reference evidence="4" key="1">
    <citation type="submission" date="2020-11" db="EMBL/GenBank/DDBJ databases">
        <title>Chlorella ohadii genome sequencing and assembly.</title>
        <authorList>
            <person name="Murik O."/>
            <person name="Treves H."/>
            <person name="Kedem I."/>
            <person name="Shotland Y."/>
            <person name="Kaplan A."/>
        </authorList>
    </citation>
    <scope>NUCLEOTIDE SEQUENCE</scope>
    <source>
        <strain evidence="4">1</strain>
    </source>
</reference>
<dbReference type="AlphaFoldDB" id="A0AAD5DUK4"/>
<evidence type="ECO:0000256" key="2">
    <source>
        <dbReference type="PIRSR" id="PIRSR637359-1"/>
    </source>
</evidence>
<accession>A0AAD5DUK4</accession>
<feature type="active site" description="For sulfotransferase activity" evidence="2">
    <location>
        <position position="58"/>
    </location>
</feature>
<evidence type="ECO:0000256" key="1">
    <source>
        <dbReference type="ARBA" id="ARBA00022679"/>
    </source>
</evidence>
<dbReference type="InterPro" id="IPR027417">
    <property type="entry name" value="P-loop_NTPase"/>
</dbReference>
<evidence type="ECO:0000313" key="5">
    <source>
        <dbReference type="Proteomes" id="UP001205105"/>
    </source>
</evidence>
<dbReference type="Gene3D" id="3.40.50.300">
    <property type="entry name" value="P-loop containing nucleotide triphosphate hydrolases"/>
    <property type="match status" value="1"/>
</dbReference>
<evidence type="ECO:0000313" key="4">
    <source>
        <dbReference type="EMBL" id="KAI7842768.1"/>
    </source>
</evidence>
<protein>
    <recommendedName>
        <fullName evidence="6">Sulfotransferase</fullName>
    </recommendedName>
</protein>
<dbReference type="EMBL" id="JADXDR010000048">
    <property type="protein sequence ID" value="KAI7842768.1"/>
    <property type="molecule type" value="Genomic_DNA"/>
</dbReference>
<dbReference type="SUPFAM" id="SSF52540">
    <property type="entry name" value="P-loop containing nucleoside triphosphate hydrolases"/>
    <property type="match status" value="1"/>
</dbReference>
<comment type="caution">
    <text evidence="4">The sequence shown here is derived from an EMBL/GenBank/DDBJ whole genome shotgun (WGS) entry which is preliminary data.</text>
</comment>
<sequence>MVSGGQASPSWQPQQQDSRLEVLRGCTSFACLGAAHALPHSPGERFNFPHFFILGFGKSATMSLAAYLGAHPQAVNPTPKEPWFFTRHGDCIHPNSSALWGCDQQAQQRYLVGTLHLDVVVASGLTRAAFEASPDYILASAAVVAGIWRELPWLKVVVSMRDPISQKMSAIVHWGAAALMYVVNSLYDRHPPSPFCAQFENLTANPAAVLADLKRFVGLDPALAPGELPRVNIRKSKYRADGWPMKRREYEHILSLA</sequence>
<feature type="binding site" evidence="3">
    <location>
        <position position="161"/>
    </location>
    <ligand>
        <name>3'-phosphoadenylyl sulfate</name>
        <dbReference type="ChEBI" id="CHEBI:58339"/>
    </ligand>
</feature>
<dbReference type="PANTHER" id="PTHR10605">
    <property type="entry name" value="HEPARAN SULFATE SULFOTRANSFERASE"/>
    <property type="match status" value="1"/>
</dbReference>
<evidence type="ECO:0008006" key="6">
    <source>
        <dbReference type="Google" id="ProtNLM"/>
    </source>
</evidence>
<proteinExistence type="predicted"/>
<dbReference type="InterPro" id="IPR037359">
    <property type="entry name" value="NST/OST"/>
</dbReference>
<dbReference type="GO" id="GO:0008146">
    <property type="term" value="F:sulfotransferase activity"/>
    <property type="evidence" value="ECO:0007669"/>
    <property type="project" value="InterPro"/>
</dbReference>
<organism evidence="4 5">
    <name type="scientific">Chlorella ohadii</name>
    <dbReference type="NCBI Taxonomy" id="2649997"/>
    <lineage>
        <taxon>Eukaryota</taxon>
        <taxon>Viridiplantae</taxon>
        <taxon>Chlorophyta</taxon>
        <taxon>core chlorophytes</taxon>
        <taxon>Trebouxiophyceae</taxon>
        <taxon>Chlorellales</taxon>
        <taxon>Chlorellaceae</taxon>
        <taxon>Chlorella clade</taxon>
        <taxon>Chlorella</taxon>
    </lineage>
</organism>
<keyword evidence="5" id="KW-1185">Reference proteome</keyword>
<gene>
    <name evidence="4" type="ORF">COHA_003516</name>
</gene>
<dbReference type="Proteomes" id="UP001205105">
    <property type="component" value="Unassembled WGS sequence"/>
</dbReference>